<dbReference type="EMBL" id="JAHCVJ010000005">
    <property type="protein sequence ID" value="MBT0665225.1"/>
    <property type="molecule type" value="Genomic_DNA"/>
</dbReference>
<comment type="function">
    <text evidence="1">Allows the formation of correctly charged Asn-tRNA(Asn) or Gln-tRNA(Gln) through the transamidation of misacylated Asp-tRNA(Asn) or Glu-tRNA(Gln) in organisms which lack either or both of asparaginyl-tRNA or glutaminyl-tRNA synthetases. The reaction takes place in the presence of glutamine and ATP through an activated phospho-Asp-tRNA(Asn) or phospho-Glu-tRNA(Gln).</text>
</comment>
<keyword evidence="1" id="KW-0547">Nucleotide-binding</keyword>
<proteinExistence type="inferred from homology"/>
<dbReference type="Gene3D" id="1.10.20.60">
    <property type="entry name" value="Glu-tRNAGln amidotransferase C subunit, N-terminal domain"/>
    <property type="match status" value="1"/>
</dbReference>
<evidence type="ECO:0000313" key="2">
    <source>
        <dbReference type="EMBL" id="MBT0665225.1"/>
    </source>
</evidence>
<gene>
    <name evidence="1 2" type="primary">gatC</name>
    <name evidence="2" type="ORF">KI809_13035</name>
</gene>
<keyword evidence="1" id="KW-0067">ATP-binding</keyword>
<protein>
    <recommendedName>
        <fullName evidence="1">Aspartyl/glutamyl-tRNA(Asn/Gln) amidotransferase subunit C</fullName>
        <shortName evidence="1">Asp/Glu-ADT subunit C</shortName>
        <ecNumber evidence="1">6.3.5.-</ecNumber>
    </recommendedName>
</protein>
<comment type="catalytic activity">
    <reaction evidence="1">
        <text>L-aspartyl-tRNA(Asn) + L-glutamine + ATP + H2O = L-asparaginyl-tRNA(Asn) + L-glutamate + ADP + phosphate + 2 H(+)</text>
        <dbReference type="Rhea" id="RHEA:14513"/>
        <dbReference type="Rhea" id="RHEA-COMP:9674"/>
        <dbReference type="Rhea" id="RHEA-COMP:9677"/>
        <dbReference type="ChEBI" id="CHEBI:15377"/>
        <dbReference type="ChEBI" id="CHEBI:15378"/>
        <dbReference type="ChEBI" id="CHEBI:29985"/>
        <dbReference type="ChEBI" id="CHEBI:30616"/>
        <dbReference type="ChEBI" id="CHEBI:43474"/>
        <dbReference type="ChEBI" id="CHEBI:58359"/>
        <dbReference type="ChEBI" id="CHEBI:78515"/>
        <dbReference type="ChEBI" id="CHEBI:78516"/>
        <dbReference type="ChEBI" id="CHEBI:456216"/>
    </reaction>
</comment>
<dbReference type="GO" id="GO:0005524">
    <property type="term" value="F:ATP binding"/>
    <property type="evidence" value="ECO:0007669"/>
    <property type="project" value="UniProtKB-KW"/>
</dbReference>
<keyword evidence="1" id="KW-0436">Ligase</keyword>
<dbReference type="GO" id="GO:0006412">
    <property type="term" value="P:translation"/>
    <property type="evidence" value="ECO:0007669"/>
    <property type="project" value="UniProtKB-UniRule"/>
</dbReference>
<keyword evidence="3" id="KW-1185">Reference proteome</keyword>
<accession>A0AAW4L6U2</accession>
<dbReference type="SUPFAM" id="SSF141000">
    <property type="entry name" value="Glu-tRNAGln amidotransferase C subunit"/>
    <property type="match status" value="1"/>
</dbReference>
<organism evidence="2 3">
    <name type="scientific">Geoanaerobacter pelophilus</name>
    <dbReference type="NCBI Taxonomy" id="60036"/>
    <lineage>
        <taxon>Bacteria</taxon>
        <taxon>Pseudomonadati</taxon>
        <taxon>Thermodesulfobacteriota</taxon>
        <taxon>Desulfuromonadia</taxon>
        <taxon>Geobacterales</taxon>
        <taxon>Geobacteraceae</taxon>
        <taxon>Geoanaerobacter</taxon>
    </lineage>
</organism>
<dbReference type="InterPro" id="IPR003837">
    <property type="entry name" value="GatC"/>
</dbReference>
<comment type="subunit">
    <text evidence="1">Heterotrimer of A, B and C subunits.</text>
</comment>
<dbReference type="Proteomes" id="UP000811899">
    <property type="component" value="Unassembled WGS sequence"/>
</dbReference>
<dbReference type="HAMAP" id="MF_00122">
    <property type="entry name" value="GatC"/>
    <property type="match status" value="1"/>
</dbReference>
<comment type="similarity">
    <text evidence="1">Belongs to the GatC family.</text>
</comment>
<evidence type="ECO:0000256" key="1">
    <source>
        <dbReference type="HAMAP-Rule" id="MF_00122"/>
    </source>
</evidence>
<reference evidence="2 3" key="1">
    <citation type="submission" date="2021-05" db="EMBL/GenBank/DDBJ databases">
        <title>The draft genome of Geobacter pelophilus DSM 12255.</title>
        <authorList>
            <person name="Xu Z."/>
            <person name="Masuda Y."/>
            <person name="Itoh H."/>
            <person name="Senoo K."/>
        </authorList>
    </citation>
    <scope>NUCLEOTIDE SEQUENCE [LARGE SCALE GENOMIC DNA]</scope>
    <source>
        <strain evidence="2 3">DSM 12255</strain>
    </source>
</reference>
<name>A0AAW4L6U2_9BACT</name>
<sequence length="95" mass="10419">MKITREDVEKVGQLARLELSGDEIATLTGQMDAILSYVEKLNELETDHIIPTAHAVPLENAFRADITTPSIGAVNALSSAPDRVDDFFRVPKVIE</sequence>
<dbReference type="Pfam" id="PF02686">
    <property type="entry name" value="GatC"/>
    <property type="match status" value="1"/>
</dbReference>
<dbReference type="RefSeq" id="WP_214171999.1">
    <property type="nucleotide sequence ID" value="NZ_JAHCVJ010000005.1"/>
</dbReference>
<evidence type="ECO:0000313" key="3">
    <source>
        <dbReference type="Proteomes" id="UP000811899"/>
    </source>
</evidence>
<dbReference type="EC" id="6.3.5.-" evidence="1"/>
<dbReference type="GO" id="GO:0050567">
    <property type="term" value="F:glutaminyl-tRNA synthase (glutamine-hydrolyzing) activity"/>
    <property type="evidence" value="ECO:0007669"/>
    <property type="project" value="UniProtKB-UniRule"/>
</dbReference>
<dbReference type="GO" id="GO:0006450">
    <property type="term" value="P:regulation of translational fidelity"/>
    <property type="evidence" value="ECO:0007669"/>
    <property type="project" value="InterPro"/>
</dbReference>
<comment type="catalytic activity">
    <reaction evidence="1">
        <text>L-glutamyl-tRNA(Gln) + L-glutamine + ATP + H2O = L-glutaminyl-tRNA(Gln) + L-glutamate + ADP + phosphate + H(+)</text>
        <dbReference type="Rhea" id="RHEA:17521"/>
        <dbReference type="Rhea" id="RHEA-COMP:9681"/>
        <dbReference type="Rhea" id="RHEA-COMP:9684"/>
        <dbReference type="ChEBI" id="CHEBI:15377"/>
        <dbReference type="ChEBI" id="CHEBI:15378"/>
        <dbReference type="ChEBI" id="CHEBI:29985"/>
        <dbReference type="ChEBI" id="CHEBI:30616"/>
        <dbReference type="ChEBI" id="CHEBI:43474"/>
        <dbReference type="ChEBI" id="CHEBI:58359"/>
        <dbReference type="ChEBI" id="CHEBI:78520"/>
        <dbReference type="ChEBI" id="CHEBI:78521"/>
        <dbReference type="ChEBI" id="CHEBI:456216"/>
    </reaction>
</comment>
<dbReference type="AlphaFoldDB" id="A0AAW4L6U2"/>
<comment type="caution">
    <text evidence="2">The sequence shown here is derived from an EMBL/GenBank/DDBJ whole genome shotgun (WGS) entry which is preliminary data.</text>
</comment>
<keyword evidence="1" id="KW-0648">Protein biosynthesis</keyword>
<dbReference type="InterPro" id="IPR036113">
    <property type="entry name" value="Asp/Glu-ADT_sf_sub_c"/>
</dbReference>
<dbReference type="NCBIfam" id="TIGR00135">
    <property type="entry name" value="gatC"/>
    <property type="match status" value="1"/>
</dbReference>